<reference evidence="3" key="1">
    <citation type="submission" date="2021-08" db="EMBL/GenBank/DDBJ databases">
        <authorList>
            <person name="Zhang H."/>
            <person name="Xu M."/>
            <person name="Yu Z."/>
            <person name="Yang L."/>
            <person name="Cai Y."/>
        </authorList>
    </citation>
    <scope>NUCLEOTIDE SEQUENCE</scope>
    <source>
        <strain evidence="3">CHL1</strain>
    </source>
</reference>
<protein>
    <submittedName>
        <fullName evidence="3">Uncharacterized protein</fullName>
    </submittedName>
</protein>
<feature type="transmembrane region" description="Helical" evidence="1">
    <location>
        <begin position="46"/>
        <end position="69"/>
    </location>
</feature>
<proteinExistence type="predicted"/>
<dbReference type="EMBL" id="CP081869">
    <property type="protein sequence ID" value="QZN99561.1"/>
    <property type="molecule type" value="Genomic_DNA"/>
</dbReference>
<evidence type="ECO:0000313" key="4">
    <source>
        <dbReference type="Proteomes" id="UP000825701"/>
    </source>
</evidence>
<keyword evidence="1" id="KW-0472">Membrane</keyword>
<feature type="signal peptide" evidence="2">
    <location>
        <begin position="1"/>
        <end position="21"/>
    </location>
</feature>
<accession>A0A9E6R8Q0</accession>
<dbReference type="PROSITE" id="PS51257">
    <property type="entry name" value="PROKAR_LIPOPROTEIN"/>
    <property type="match status" value="1"/>
</dbReference>
<evidence type="ECO:0000256" key="1">
    <source>
        <dbReference type="SAM" id="Phobius"/>
    </source>
</evidence>
<evidence type="ECO:0000256" key="2">
    <source>
        <dbReference type="SAM" id="SignalP"/>
    </source>
</evidence>
<dbReference type="AlphaFoldDB" id="A0A9E6R8Q0"/>
<name>A0A9E6R8Q0_9HYPH</name>
<gene>
    <name evidence="3" type="ORF">K6K41_23095</name>
</gene>
<keyword evidence="2" id="KW-0732">Signal</keyword>
<sequence>MNLLTRTALCCLAAISLAGCAALSNEATRLVGDVWADARPQLIPILSAAILGAAGVTVTAAGAWGAAAFKAIQRRELFAALYRGMDNGLKAAFARKLASGVPLPVNPAPGDVVKQALDYVKENGAREIVKLGQSDATLVEKLVARAPEAKAAVVTADRAAKAAVH</sequence>
<evidence type="ECO:0000313" key="3">
    <source>
        <dbReference type="EMBL" id="QZN99561.1"/>
    </source>
</evidence>
<keyword evidence="1" id="KW-1133">Transmembrane helix</keyword>
<dbReference type="Proteomes" id="UP000825701">
    <property type="component" value="Chromosome"/>
</dbReference>
<organism evidence="3 4">
    <name type="scientific">Chenggangzhangella methanolivorans</name>
    <dbReference type="NCBI Taxonomy" id="1437009"/>
    <lineage>
        <taxon>Bacteria</taxon>
        <taxon>Pseudomonadati</taxon>
        <taxon>Pseudomonadota</taxon>
        <taxon>Alphaproteobacteria</taxon>
        <taxon>Hyphomicrobiales</taxon>
        <taxon>Methylopilaceae</taxon>
        <taxon>Chenggangzhangella</taxon>
    </lineage>
</organism>
<keyword evidence="1" id="KW-0812">Transmembrane</keyword>
<keyword evidence="4" id="KW-1185">Reference proteome</keyword>
<dbReference type="KEGG" id="cmet:K6K41_23095"/>
<dbReference type="RefSeq" id="WP_261402645.1">
    <property type="nucleotide sequence ID" value="NZ_CP081869.1"/>
</dbReference>
<feature type="chain" id="PRO_5038695152" evidence="2">
    <location>
        <begin position="22"/>
        <end position="165"/>
    </location>
</feature>